<sequence>MSSASVLIIGGGISGLSTAWWLAQQGIGVEIWEADDQPGGLIRTTREAGYTSERAAGLVVNFRKEVDQVILQTGLMRRKRLRDESLKRYLVHRGDLVEVPMLMPALLASPLWSLPAKLRLMAEILIPRGRRDDESVSTFIRRRLGREILDTAMDPFVSGTLASDPDLAEARSVLPRLKALERRYGSLILGMMINRVLKRRRANKADTFSFSGGMSALIEALAATPGVTLRCGMRVESVIRKGDCWQVKADQAGVQYQKWVPRLVLSTPADISADLLMQTDTVLGRLLAQIAYAPVAVLHIGLPSSGIKHPLDGTGFLVSRENGLAFNGNLWMSRLFPERTPTDRTLLTTYLGGVRHPQQVDLSDEQLATVVLSELKPLLGITASAEYVRVDRHRRGLPLYHGQYQARLEKIEHRLDSLPGLYLNGNYQHGVSVRERLYQGHRLAQKIAVKLNTGERLFSREPSFVLAR</sequence>
<dbReference type="Pfam" id="PF01593">
    <property type="entry name" value="Amino_oxidase"/>
    <property type="match status" value="1"/>
</dbReference>
<dbReference type="Proteomes" id="UP000094769">
    <property type="component" value="Unassembled WGS sequence"/>
</dbReference>
<dbReference type="PANTHER" id="PTHR42923">
    <property type="entry name" value="PROTOPORPHYRINOGEN OXIDASE"/>
    <property type="match status" value="1"/>
</dbReference>
<keyword evidence="5" id="KW-0350">Heme biosynthesis</keyword>
<dbReference type="GO" id="GO:0004729">
    <property type="term" value="F:oxygen-dependent protoporphyrinogen oxidase activity"/>
    <property type="evidence" value="ECO:0007669"/>
    <property type="project" value="UniProtKB-EC"/>
</dbReference>
<proteinExistence type="predicted"/>
<comment type="pathway">
    <text evidence="6">Porphyrin-containing compound metabolism.</text>
</comment>
<gene>
    <name evidence="8" type="primary">hemY</name>
    <name evidence="8" type="ORF">CODIS_02220</name>
</gene>
<organism evidence="8 9">
    <name type="scientific">Candidatus Thiodiazotropha endolucinida</name>
    <dbReference type="NCBI Taxonomy" id="1655433"/>
    <lineage>
        <taxon>Bacteria</taxon>
        <taxon>Pseudomonadati</taxon>
        <taxon>Pseudomonadota</taxon>
        <taxon>Gammaproteobacteria</taxon>
        <taxon>Chromatiales</taxon>
        <taxon>Sedimenticolaceae</taxon>
        <taxon>Candidatus Thiodiazotropha</taxon>
    </lineage>
</organism>
<dbReference type="InterPro" id="IPR002937">
    <property type="entry name" value="Amino_oxidase"/>
</dbReference>
<evidence type="ECO:0000256" key="1">
    <source>
        <dbReference type="ARBA" id="ARBA00001974"/>
    </source>
</evidence>
<evidence type="ECO:0000256" key="4">
    <source>
        <dbReference type="ARBA" id="ARBA00023002"/>
    </source>
</evidence>
<evidence type="ECO:0000256" key="5">
    <source>
        <dbReference type="ARBA" id="ARBA00023133"/>
    </source>
</evidence>
<comment type="cofactor">
    <cofactor evidence="1">
        <name>FAD</name>
        <dbReference type="ChEBI" id="CHEBI:57692"/>
    </cofactor>
</comment>
<keyword evidence="9" id="KW-1185">Reference proteome</keyword>
<evidence type="ECO:0000313" key="9">
    <source>
        <dbReference type="Proteomes" id="UP000094769"/>
    </source>
</evidence>
<keyword evidence="4 8" id="KW-0560">Oxidoreductase</keyword>
<keyword evidence="2" id="KW-0285">Flavoprotein</keyword>
<dbReference type="NCBIfam" id="TIGR00562">
    <property type="entry name" value="proto_IX_ox"/>
    <property type="match status" value="1"/>
</dbReference>
<evidence type="ECO:0000259" key="7">
    <source>
        <dbReference type="Pfam" id="PF01593"/>
    </source>
</evidence>
<dbReference type="Gene3D" id="1.10.3110.10">
    <property type="entry name" value="protoporphyrinogen ix oxidase, domain 3"/>
    <property type="match status" value="1"/>
</dbReference>
<dbReference type="InterPro" id="IPR036188">
    <property type="entry name" value="FAD/NAD-bd_sf"/>
</dbReference>
<dbReference type="OrthoDB" id="3450553at2"/>
<dbReference type="AlphaFoldDB" id="A0A7Z0VPS3"/>
<dbReference type="EC" id="1.3.3.4" evidence="8"/>
<dbReference type="PANTHER" id="PTHR42923:SF3">
    <property type="entry name" value="PROTOPORPHYRINOGEN OXIDASE"/>
    <property type="match status" value="1"/>
</dbReference>
<evidence type="ECO:0000256" key="3">
    <source>
        <dbReference type="ARBA" id="ARBA00022827"/>
    </source>
</evidence>
<evidence type="ECO:0000256" key="2">
    <source>
        <dbReference type="ARBA" id="ARBA00022630"/>
    </source>
</evidence>
<dbReference type="SUPFAM" id="SSF54373">
    <property type="entry name" value="FAD-linked reductases, C-terminal domain"/>
    <property type="match status" value="1"/>
</dbReference>
<dbReference type="Gene3D" id="3.50.50.60">
    <property type="entry name" value="FAD/NAD(P)-binding domain"/>
    <property type="match status" value="1"/>
</dbReference>
<name>A0A7Z0VPS3_9GAMM</name>
<comment type="caution">
    <text evidence="8">The sequence shown here is derived from an EMBL/GenBank/DDBJ whole genome shotgun (WGS) entry which is preliminary data.</text>
</comment>
<dbReference type="SUPFAM" id="SSF51905">
    <property type="entry name" value="FAD/NAD(P)-binding domain"/>
    <property type="match status" value="1"/>
</dbReference>
<dbReference type="GO" id="GO:0006783">
    <property type="term" value="P:heme biosynthetic process"/>
    <property type="evidence" value="ECO:0007669"/>
    <property type="project" value="UniProtKB-KW"/>
</dbReference>
<dbReference type="EMBL" id="MARB01000001">
    <property type="protein sequence ID" value="ODJ89662.1"/>
    <property type="molecule type" value="Genomic_DNA"/>
</dbReference>
<feature type="domain" description="Amine oxidase" evidence="7">
    <location>
        <begin position="13"/>
        <end position="447"/>
    </location>
</feature>
<dbReference type="InterPro" id="IPR050464">
    <property type="entry name" value="Zeta_carotene_desat/Oxidored"/>
</dbReference>
<evidence type="ECO:0000313" key="8">
    <source>
        <dbReference type="EMBL" id="ODJ89662.1"/>
    </source>
</evidence>
<keyword evidence="3" id="KW-0274">FAD</keyword>
<reference evidence="8 9" key="1">
    <citation type="submission" date="2016-06" db="EMBL/GenBank/DDBJ databases">
        <title>Genome sequence of endosymbiont of Candidatus Endolucinida thiodiazotropha.</title>
        <authorList>
            <person name="Poehlein A."/>
            <person name="Koenig S."/>
            <person name="Heiden S.E."/>
            <person name="Thuermer A."/>
            <person name="Voget S."/>
            <person name="Daniel R."/>
            <person name="Markert S."/>
            <person name="Gros O."/>
            <person name="Schweder T."/>
        </authorList>
    </citation>
    <scope>NUCLEOTIDE SEQUENCE [LARGE SCALE GENOMIC DNA]</scope>
    <source>
        <strain evidence="8 9">COS</strain>
    </source>
</reference>
<protein>
    <submittedName>
        <fullName evidence="8">Protoporphyrinogen oxidase</fullName>
        <ecNumber evidence="8">1.3.3.4</ecNumber>
    </submittedName>
</protein>
<dbReference type="RefSeq" id="WP_069120672.1">
    <property type="nucleotide sequence ID" value="NZ_MARB01000001.1"/>
</dbReference>
<accession>A0A7Z0VPS3</accession>
<evidence type="ECO:0000256" key="6">
    <source>
        <dbReference type="ARBA" id="ARBA00023444"/>
    </source>
</evidence>
<dbReference type="Gene3D" id="3.90.660.20">
    <property type="entry name" value="Protoporphyrinogen oxidase, mitochondrial, domain 2"/>
    <property type="match status" value="1"/>
</dbReference>
<dbReference type="InterPro" id="IPR004572">
    <property type="entry name" value="Protoporphyrinogen_oxidase"/>
</dbReference>